<dbReference type="GO" id="GO:0007156">
    <property type="term" value="P:homophilic cell adhesion via plasma membrane adhesion molecules"/>
    <property type="evidence" value="ECO:0007669"/>
    <property type="project" value="InterPro"/>
</dbReference>
<evidence type="ECO:0000256" key="1">
    <source>
        <dbReference type="ARBA" id="ARBA00004167"/>
    </source>
</evidence>
<name>A0A1B6F270_9HEMI</name>
<dbReference type="Pfam" id="PF00028">
    <property type="entry name" value="Cadherin"/>
    <property type="match status" value="1"/>
</dbReference>
<evidence type="ECO:0000256" key="5">
    <source>
        <dbReference type="ARBA" id="ARBA00022989"/>
    </source>
</evidence>
<dbReference type="InterPro" id="IPR015919">
    <property type="entry name" value="Cadherin-like_sf"/>
</dbReference>
<accession>A0A1B6F270</accession>
<dbReference type="SUPFAM" id="SSF49313">
    <property type="entry name" value="Cadherin-like"/>
    <property type="match status" value="1"/>
</dbReference>
<evidence type="ECO:0000256" key="8">
    <source>
        <dbReference type="PROSITE-ProRule" id="PRU00043"/>
    </source>
</evidence>
<feature type="non-terminal residue" evidence="10">
    <location>
        <position position="1"/>
    </location>
</feature>
<keyword evidence="7" id="KW-0325">Glycoprotein</keyword>
<keyword evidence="5" id="KW-1133">Transmembrane helix</keyword>
<dbReference type="PANTHER" id="PTHR24028:SF328">
    <property type="entry name" value="CADHERIN-3"/>
    <property type="match status" value="1"/>
</dbReference>
<dbReference type="GO" id="GO:0005509">
    <property type="term" value="F:calcium ion binding"/>
    <property type="evidence" value="ECO:0007669"/>
    <property type="project" value="UniProtKB-UniRule"/>
</dbReference>
<dbReference type="CDD" id="cd11304">
    <property type="entry name" value="Cadherin_repeat"/>
    <property type="match status" value="2"/>
</dbReference>
<dbReference type="PANTHER" id="PTHR24028">
    <property type="entry name" value="CADHERIN-87A"/>
    <property type="match status" value="1"/>
</dbReference>
<proteinExistence type="predicted"/>
<dbReference type="PRINTS" id="PR00205">
    <property type="entry name" value="CADHERIN"/>
</dbReference>
<evidence type="ECO:0000256" key="2">
    <source>
        <dbReference type="ARBA" id="ARBA00022692"/>
    </source>
</evidence>
<dbReference type="EMBL" id="GECZ01025796">
    <property type="protein sequence ID" value="JAS43973.1"/>
    <property type="molecule type" value="Transcribed_RNA"/>
</dbReference>
<dbReference type="AlphaFoldDB" id="A0A1B6F270"/>
<keyword evidence="6" id="KW-0472">Membrane</keyword>
<feature type="non-terminal residue" evidence="10">
    <location>
        <position position="106"/>
    </location>
</feature>
<dbReference type="InterPro" id="IPR050174">
    <property type="entry name" value="Protocadherin/Cadherin-CA"/>
</dbReference>
<evidence type="ECO:0000259" key="9">
    <source>
        <dbReference type="PROSITE" id="PS50268"/>
    </source>
</evidence>
<dbReference type="PROSITE" id="PS50268">
    <property type="entry name" value="CADHERIN_2"/>
    <property type="match status" value="2"/>
</dbReference>
<comment type="subcellular location">
    <subcellularLocation>
        <location evidence="1">Membrane</location>
        <topology evidence="1">Single-pass membrane protein</topology>
    </subcellularLocation>
</comment>
<sequence>ESRKGYVFTVQVTYEDNSAYCQVQIEVEDVNDNQPRFIKNPLTLHIPENWTLNQPLYTAKASDIDSERNSIIRYRLVTNTDRTFKLDSQSGQLWLEKPLDFELNRS</sequence>
<evidence type="ECO:0000256" key="3">
    <source>
        <dbReference type="ARBA" id="ARBA00022737"/>
    </source>
</evidence>
<dbReference type="InterPro" id="IPR002126">
    <property type="entry name" value="Cadherin-like_dom"/>
</dbReference>
<keyword evidence="3" id="KW-0677">Repeat</keyword>
<evidence type="ECO:0000256" key="6">
    <source>
        <dbReference type="ARBA" id="ARBA00023136"/>
    </source>
</evidence>
<reference evidence="10" key="1">
    <citation type="submission" date="2015-11" db="EMBL/GenBank/DDBJ databases">
        <title>De novo transcriptome assembly of four potential Pierce s Disease insect vectors from Arizona vineyards.</title>
        <authorList>
            <person name="Tassone E.E."/>
        </authorList>
    </citation>
    <scope>NUCLEOTIDE SEQUENCE</scope>
</reference>
<keyword evidence="2" id="KW-0812">Transmembrane</keyword>
<feature type="domain" description="Cadherin" evidence="9">
    <location>
        <begin position="1"/>
        <end position="37"/>
    </location>
</feature>
<dbReference type="GO" id="GO:0005886">
    <property type="term" value="C:plasma membrane"/>
    <property type="evidence" value="ECO:0007669"/>
    <property type="project" value="InterPro"/>
</dbReference>
<gene>
    <name evidence="10" type="ORF">g.2547</name>
</gene>
<evidence type="ECO:0000256" key="7">
    <source>
        <dbReference type="ARBA" id="ARBA00023180"/>
    </source>
</evidence>
<dbReference type="PROSITE" id="PS00232">
    <property type="entry name" value="CADHERIN_1"/>
    <property type="match status" value="1"/>
</dbReference>
<protein>
    <recommendedName>
        <fullName evidence="9">Cadherin domain-containing protein</fullName>
    </recommendedName>
</protein>
<dbReference type="InterPro" id="IPR020894">
    <property type="entry name" value="Cadherin_CS"/>
</dbReference>
<evidence type="ECO:0000256" key="4">
    <source>
        <dbReference type="ARBA" id="ARBA00022837"/>
    </source>
</evidence>
<evidence type="ECO:0000313" key="10">
    <source>
        <dbReference type="EMBL" id="JAS43973.1"/>
    </source>
</evidence>
<feature type="domain" description="Cadherin" evidence="9">
    <location>
        <begin position="38"/>
        <end position="106"/>
    </location>
</feature>
<dbReference type="Gene3D" id="2.60.40.60">
    <property type="entry name" value="Cadherins"/>
    <property type="match status" value="2"/>
</dbReference>
<organism evidence="10">
    <name type="scientific">Cuerna arida</name>
    <dbReference type="NCBI Taxonomy" id="1464854"/>
    <lineage>
        <taxon>Eukaryota</taxon>
        <taxon>Metazoa</taxon>
        <taxon>Ecdysozoa</taxon>
        <taxon>Arthropoda</taxon>
        <taxon>Hexapoda</taxon>
        <taxon>Insecta</taxon>
        <taxon>Pterygota</taxon>
        <taxon>Neoptera</taxon>
        <taxon>Paraneoptera</taxon>
        <taxon>Hemiptera</taxon>
        <taxon>Auchenorrhyncha</taxon>
        <taxon>Membracoidea</taxon>
        <taxon>Cicadellidae</taxon>
        <taxon>Cicadellinae</taxon>
        <taxon>Proconiini</taxon>
        <taxon>Cuerna</taxon>
    </lineage>
</organism>
<keyword evidence="4 8" id="KW-0106">Calcium</keyword>